<dbReference type="InterPro" id="IPR004800">
    <property type="entry name" value="KdsD/KpsF-type"/>
</dbReference>
<dbReference type="CDD" id="cd04604">
    <property type="entry name" value="CBS_pair_SIS_assoc"/>
    <property type="match status" value="1"/>
</dbReference>
<dbReference type="PROSITE" id="PS51371">
    <property type="entry name" value="CBS"/>
    <property type="match status" value="2"/>
</dbReference>
<organism evidence="8 9">
    <name type="scientific">Undibacterium aquatile</name>
    <dbReference type="NCBI Taxonomy" id="1537398"/>
    <lineage>
        <taxon>Bacteria</taxon>
        <taxon>Pseudomonadati</taxon>
        <taxon>Pseudomonadota</taxon>
        <taxon>Betaproteobacteria</taxon>
        <taxon>Burkholderiales</taxon>
        <taxon>Oxalobacteraceae</taxon>
        <taxon>Undibacterium</taxon>
    </lineage>
</organism>
<dbReference type="GO" id="GO:0016853">
    <property type="term" value="F:isomerase activity"/>
    <property type="evidence" value="ECO:0007669"/>
    <property type="project" value="UniProtKB-KW"/>
</dbReference>
<name>A0ABR6XCA8_9BURK</name>
<dbReference type="InterPro" id="IPR000644">
    <property type="entry name" value="CBS_dom"/>
</dbReference>
<dbReference type="InterPro" id="IPR046342">
    <property type="entry name" value="CBS_dom_sf"/>
</dbReference>
<keyword evidence="3 5" id="KW-0129">CBS domain</keyword>
<keyword evidence="2" id="KW-0677">Repeat</keyword>
<dbReference type="SUPFAM" id="SSF53697">
    <property type="entry name" value="SIS domain"/>
    <property type="match status" value="1"/>
</dbReference>
<reference evidence="8 9" key="1">
    <citation type="submission" date="2020-08" db="EMBL/GenBank/DDBJ databases">
        <title>Novel species isolated from subtropical streams in China.</title>
        <authorList>
            <person name="Lu H."/>
        </authorList>
    </citation>
    <scope>NUCLEOTIDE SEQUENCE [LARGE SCALE GENOMIC DNA]</scope>
    <source>
        <strain evidence="8 9">CCTCC AB 2015119</strain>
    </source>
</reference>
<dbReference type="Pfam" id="PF01380">
    <property type="entry name" value="SIS"/>
    <property type="match status" value="1"/>
</dbReference>
<feature type="domain" description="CBS" evidence="6">
    <location>
        <begin position="227"/>
        <end position="285"/>
    </location>
</feature>
<evidence type="ECO:0000256" key="2">
    <source>
        <dbReference type="ARBA" id="ARBA00022737"/>
    </source>
</evidence>
<dbReference type="PROSITE" id="PS51464">
    <property type="entry name" value="SIS"/>
    <property type="match status" value="1"/>
</dbReference>
<evidence type="ECO:0000259" key="6">
    <source>
        <dbReference type="PROSITE" id="PS51371"/>
    </source>
</evidence>
<dbReference type="InterPro" id="IPR050986">
    <property type="entry name" value="GutQ/KpsF_isomerases"/>
</dbReference>
<evidence type="ECO:0000259" key="7">
    <source>
        <dbReference type="PROSITE" id="PS51464"/>
    </source>
</evidence>
<dbReference type="Pfam" id="PF00571">
    <property type="entry name" value="CBS"/>
    <property type="match status" value="2"/>
</dbReference>
<evidence type="ECO:0000256" key="5">
    <source>
        <dbReference type="PROSITE-ProRule" id="PRU00703"/>
    </source>
</evidence>
<dbReference type="PANTHER" id="PTHR42745">
    <property type="match status" value="1"/>
</dbReference>
<dbReference type="RefSeq" id="WP_186896314.1">
    <property type="nucleotide sequence ID" value="NZ_JACOFT010000001.1"/>
</dbReference>
<dbReference type="NCBIfam" id="TIGR00393">
    <property type="entry name" value="kpsF"/>
    <property type="match status" value="1"/>
</dbReference>
<evidence type="ECO:0000313" key="9">
    <source>
        <dbReference type="Proteomes" id="UP000637632"/>
    </source>
</evidence>
<feature type="domain" description="SIS" evidence="7">
    <location>
        <begin position="58"/>
        <end position="201"/>
    </location>
</feature>
<keyword evidence="9" id="KW-1185">Reference proteome</keyword>
<evidence type="ECO:0000313" key="8">
    <source>
        <dbReference type="EMBL" id="MBC3810387.1"/>
    </source>
</evidence>
<dbReference type="CDD" id="cd05014">
    <property type="entry name" value="SIS_Kpsf"/>
    <property type="match status" value="1"/>
</dbReference>
<comment type="similarity">
    <text evidence="1 4">Belongs to the SIS family. GutQ/KpsF subfamily.</text>
</comment>
<dbReference type="PIRSF" id="PIRSF004692">
    <property type="entry name" value="KdsD_KpsF"/>
    <property type="match status" value="1"/>
</dbReference>
<dbReference type="InterPro" id="IPR046348">
    <property type="entry name" value="SIS_dom_sf"/>
</dbReference>
<evidence type="ECO:0000256" key="3">
    <source>
        <dbReference type="ARBA" id="ARBA00023122"/>
    </source>
</evidence>
<evidence type="ECO:0000256" key="4">
    <source>
        <dbReference type="PIRNR" id="PIRNR004692"/>
    </source>
</evidence>
<dbReference type="EMBL" id="JACOFT010000001">
    <property type="protein sequence ID" value="MBC3810387.1"/>
    <property type="molecule type" value="Genomic_DNA"/>
</dbReference>
<feature type="domain" description="CBS" evidence="6">
    <location>
        <begin position="294"/>
        <end position="346"/>
    </location>
</feature>
<evidence type="ECO:0000256" key="1">
    <source>
        <dbReference type="ARBA" id="ARBA00008165"/>
    </source>
</evidence>
<protein>
    <submittedName>
        <fullName evidence="8">KpsF/GutQ family sugar-phosphate isomerase</fullName>
    </submittedName>
</protein>
<dbReference type="PANTHER" id="PTHR42745:SF1">
    <property type="entry name" value="ARABINOSE 5-PHOSPHATE ISOMERASE KDSD"/>
    <property type="match status" value="1"/>
</dbReference>
<sequence length="346" mass="37160">MNDLNATPFNETTADDASSIAAQRAVQLASTTLQIEADALIALQNRLNSEDAASFAVAVKMLLSCNGRVVVSGIGKSGHIARKISATFASTGTPSFFIHPAEAAHGDLGMVTKHDVFIAISYSGEAAELISILPIIKRLGVKLISLTGNPQSSLAKLADVHLNLHVDKEACPLNLAPTASTTVTLALGDALAVAVLDARGFREEDFARSHPGGALGRRLLTYVKDVMRTGDAVPCVTPETRLTTALLEITKKGMAMTAVIDAERKIIGVFTDGDLRRLMEDVRDFTQIQIADVMHKNPRSIRADQLAVEAVDIMETYRINQLLVTDEHDRLVGALHIHDLTRAKVI</sequence>
<dbReference type="SMART" id="SM00116">
    <property type="entry name" value="CBS"/>
    <property type="match status" value="2"/>
</dbReference>
<dbReference type="InterPro" id="IPR001347">
    <property type="entry name" value="SIS_dom"/>
</dbReference>
<gene>
    <name evidence="8" type="ORF">H8K26_02950</name>
</gene>
<comment type="caution">
    <text evidence="8">The sequence shown here is derived from an EMBL/GenBank/DDBJ whole genome shotgun (WGS) entry which is preliminary data.</text>
</comment>
<dbReference type="InterPro" id="IPR035474">
    <property type="entry name" value="SIS_Kpsf"/>
</dbReference>
<accession>A0ABR6XCA8</accession>
<dbReference type="Proteomes" id="UP000637632">
    <property type="component" value="Unassembled WGS sequence"/>
</dbReference>
<keyword evidence="8" id="KW-0413">Isomerase</keyword>
<dbReference type="Gene3D" id="3.10.580.10">
    <property type="entry name" value="CBS-domain"/>
    <property type="match status" value="1"/>
</dbReference>
<dbReference type="Gene3D" id="3.40.50.10490">
    <property type="entry name" value="Glucose-6-phosphate isomerase like protein, domain 1"/>
    <property type="match status" value="1"/>
</dbReference>
<proteinExistence type="inferred from homology"/>